<feature type="compositionally biased region" description="Polar residues" evidence="1">
    <location>
        <begin position="119"/>
        <end position="136"/>
    </location>
</feature>
<comment type="caution">
    <text evidence="2">The sequence shown here is derived from an EMBL/GenBank/DDBJ whole genome shotgun (WGS) entry which is preliminary data.</text>
</comment>
<protein>
    <submittedName>
        <fullName evidence="2">Uncharacterized protein</fullName>
    </submittedName>
</protein>
<proteinExistence type="predicted"/>
<dbReference type="EMBL" id="JBAHYK010000233">
    <property type="protein sequence ID" value="KAL0576285.1"/>
    <property type="molecule type" value="Genomic_DNA"/>
</dbReference>
<dbReference type="Proteomes" id="UP001465976">
    <property type="component" value="Unassembled WGS sequence"/>
</dbReference>
<feature type="compositionally biased region" description="Basic and acidic residues" evidence="1">
    <location>
        <begin position="14"/>
        <end position="25"/>
    </location>
</feature>
<feature type="compositionally biased region" description="Low complexity" evidence="1">
    <location>
        <begin position="491"/>
        <end position="516"/>
    </location>
</feature>
<feature type="compositionally biased region" description="Polar residues" evidence="1">
    <location>
        <begin position="668"/>
        <end position="680"/>
    </location>
</feature>
<evidence type="ECO:0000313" key="2">
    <source>
        <dbReference type="EMBL" id="KAL0576285.1"/>
    </source>
</evidence>
<feature type="region of interest" description="Disordered" evidence="1">
    <location>
        <begin position="553"/>
        <end position="704"/>
    </location>
</feature>
<organism evidence="2 3">
    <name type="scientific">Marasmius crinis-equi</name>
    <dbReference type="NCBI Taxonomy" id="585013"/>
    <lineage>
        <taxon>Eukaryota</taxon>
        <taxon>Fungi</taxon>
        <taxon>Dikarya</taxon>
        <taxon>Basidiomycota</taxon>
        <taxon>Agaricomycotina</taxon>
        <taxon>Agaricomycetes</taxon>
        <taxon>Agaricomycetidae</taxon>
        <taxon>Agaricales</taxon>
        <taxon>Marasmiineae</taxon>
        <taxon>Marasmiaceae</taxon>
        <taxon>Marasmius</taxon>
    </lineage>
</organism>
<evidence type="ECO:0000313" key="3">
    <source>
        <dbReference type="Proteomes" id="UP001465976"/>
    </source>
</evidence>
<keyword evidence="3" id="KW-1185">Reference proteome</keyword>
<feature type="region of interest" description="Disordered" evidence="1">
    <location>
        <begin position="115"/>
        <end position="151"/>
    </location>
</feature>
<feature type="compositionally biased region" description="Basic residues" evidence="1">
    <location>
        <begin position="682"/>
        <end position="691"/>
    </location>
</feature>
<reference evidence="2 3" key="1">
    <citation type="submission" date="2024-02" db="EMBL/GenBank/DDBJ databases">
        <title>A draft genome for the cacao thread blight pathogen Marasmius crinis-equi.</title>
        <authorList>
            <person name="Cohen S.P."/>
            <person name="Baruah I.K."/>
            <person name="Amoako-Attah I."/>
            <person name="Bukari Y."/>
            <person name="Meinhardt L.W."/>
            <person name="Bailey B.A."/>
        </authorList>
    </citation>
    <scope>NUCLEOTIDE SEQUENCE [LARGE SCALE GENOMIC DNA]</scope>
    <source>
        <strain evidence="2 3">GH-76</strain>
    </source>
</reference>
<accession>A0ABR3FLL3</accession>
<feature type="compositionally biased region" description="Low complexity" evidence="1">
    <location>
        <begin position="624"/>
        <end position="636"/>
    </location>
</feature>
<sequence>MSKEYVDQAVQTEPPRHLSRADDPKAPNVHHVQDAYSHSHSKKPSQLGQFSKPSDVLLPAKRIVSLPESSPPHRLKPIVNGERLRASMSEATAIKISTSAESSLSSDCFESSLSMESPRSVSDTYSNHPQRRSSLASLAFPRTPSPPSSPESSIMIIGNHVQVSSSFLRPKPNTKCEDEDDWAVWAGSPPRPIPALHGPLSLPYARCPSGAEGTLVEGEDVSRMIWGLREGEPLPVPPRPEPAEAKAYTVKEFSDGLPLQRTGQYLETPSIASSSPAIPLLREREGNQPSNGLITPRDIDLRWYESDNYDDSPIIIPPTPQQLQNFLELQGIFGSSGIEGVGPEPGLGLFWKGSKPGNRLFDSEIPARLQASAPVFVPNSQINRQKPDAPHVDESVHADFPRRRSVSTIDLAAAACLLQQAKHSLLTPPNSTGAKWTPRFPDQSSLISDAGVYQASLGDEYEVENSPLQSLIVEGSRQSIPHDDSPYMHLNSNSSAPLSSSRSSSDLRPSTTTMTVPPSPQSPEFKLNATHLSGSQPRSVPFARLLQRRLAAVPEETSVRSENSPPTPGLRPPTSKRPGFQNGAQAPNKPYFAQATHNLPDISNKVRSASPDSLPRKDDRPPRSRVATASSVVSRAPAKAAIPEAGPGSPPVKQKPELNTPVLRLSKENGSVKSIDTGSKGNLKRRSRNRAKRSESAGFNKASK</sequence>
<evidence type="ECO:0000256" key="1">
    <source>
        <dbReference type="SAM" id="MobiDB-lite"/>
    </source>
</evidence>
<name>A0ABR3FLL3_9AGAR</name>
<feature type="region of interest" description="Disordered" evidence="1">
    <location>
        <begin position="478"/>
        <end position="539"/>
    </location>
</feature>
<gene>
    <name evidence="2" type="ORF">V5O48_005694</name>
</gene>
<feature type="region of interest" description="Disordered" evidence="1">
    <location>
        <begin position="1"/>
        <end position="54"/>
    </location>
</feature>